<evidence type="ECO:0000313" key="4">
    <source>
        <dbReference type="Proteomes" id="UP000321374"/>
    </source>
</evidence>
<dbReference type="AlphaFoldDB" id="A0A5C7WIX7"/>
<feature type="active site" evidence="2">
    <location>
        <position position="170"/>
    </location>
</feature>
<accession>A0A5C7WIX7</accession>
<reference evidence="3 4" key="1">
    <citation type="submission" date="2018-09" db="EMBL/GenBank/DDBJ databases">
        <title>Metagenome Assembled Genomes from an Advanced Water Purification Facility.</title>
        <authorList>
            <person name="Stamps B.W."/>
            <person name="Spear J.R."/>
        </authorList>
    </citation>
    <scope>NUCLEOTIDE SEQUENCE [LARGE SCALE GENOMIC DNA]</scope>
    <source>
        <strain evidence="3">Bin_42_2</strain>
    </source>
</reference>
<dbReference type="Pfam" id="PF06293">
    <property type="entry name" value="Kdo"/>
    <property type="match status" value="1"/>
</dbReference>
<protein>
    <recommendedName>
        <fullName evidence="1">Lipopolysaccharide core heptose(I) kinase</fullName>
        <ecNumber evidence="1">2.7.1.-</ecNumber>
    </recommendedName>
</protein>
<evidence type="ECO:0000256" key="1">
    <source>
        <dbReference type="PIRNR" id="PIRNR037318"/>
    </source>
</evidence>
<dbReference type="GO" id="GO:0009244">
    <property type="term" value="P:lipopolysaccharide core region biosynthetic process"/>
    <property type="evidence" value="ECO:0007669"/>
    <property type="project" value="UniProtKB-UniRule"/>
</dbReference>
<dbReference type="InterPro" id="IPR017172">
    <property type="entry name" value="Lsacc_core_hep_kinase_RfaP"/>
</dbReference>
<dbReference type="EC" id="2.7.1.-" evidence="1"/>
<sequence>MTDIPSFPSQPEVHLEPGYTPEINRFDDFMALQGEVFRSVKDRQTHKVILGGESVFIKKHYGVGWCEILKNLLSLKWPVLSARNEWQAIQQLNAIGIATTPLLAYGERGCDPAHKQSFVVTRDLGDIVTLETLCESWEAQPPPLSLKRQLITSVAMLASRFHAHGMWHRDFYLCHFALQKSALSAPYPQLHLMDLHRVEMHKQLPAGKRLKDLAGLYFSALHIGLTKRDVLRFLKSYYQQPLHQILKQHRFLQAVACRAHQLDAKLERKRQAGVQM</sequence>
<comment type="caution">
    <text evidence="3">The sequence shown here is derived from an EMBL/GenBank/DDBJ whole genome shotgun (WGS) entry which is preliminary data.</text>
</comment>
<proteinExistence type="inferred from homology"/>
<dbReference type="GO" id="GO:0016301">
    <property type="term" value="F:kinase activity"/>
    <property type="evidence" value="ECO:0007669"/>
    <property type="project" value="UniProtKB-UniRule"/>
</dbReference>
<comment type="function">
    <text evidence="1">Kinase involved in the biosynthesis of the core oligosaccharide region of lipopolysaccharide (LPS). Catalyzes the phosphorylation of heptose I (HepI), the first heptose added to the Kdo2-lipid A module.</text>
</comment>
<keyword evidence="1 3" id="KW-0808">Transferase</keyword>
<name>A0A5C7WIX7_METME</name>
<dbReference type="EMBL" id="SSGG01000082">
    <property type="protein sequence ID" value="TXI36635.1"/>
    <property type="molecule type" value="Genomic_DNA"/>
</dbReference>
<organism evidence="3 4">
    <name type="scientific">Methylophilus methylotrophus</name>
    <name type="common">Bacterium W3A1</name>
    <dbReference type="NCBI Taxonomy" id="17"/>
    <lineage>
        <taxon>Bacteria</taxon>
        <taxon>Pseudomonadati</taxon>
        <taxon>Pseudomonadota</taxon>
        <taxon>Betaproteobacteria</taxon>
        <taxon>Nitrosomonadales</taxon>
        <taxon>Methylophilaceae</taxon>
        <taxon>Methylophilus</taxon>
    </lineage>
</organism>
<keyword evidence="1" id="KW-0448">Lipopolysaccharide biosynthesis</keyword>
<dbReference type="Proteomes" id="UP000321374">
    <property type="component" value="Unassembled WGS sequence"/>
</dbReference>
<evidence type="ECO:0000313" key="3">
    <source>
        <dbReference type="EMBL" id="TXI36635.1"/>
    </source>
</evidence>
<keyword evidence="1" id="KW-0067">ATP-binding</keyword>
<dbReference type="PIRSF" id="PIRSF037318">
    <property type="entry name" value="RfaP"/>
    <property type="match status" value="1"/>
</dbReference>
<dbReference type="UniPathway" id="UPA00958"/>
<comment type="similarity">
    <text evidence="1">Belongs to the protein kinase superfamily. KdkA/rfaP family.</text>
</comment>
<keyword evidence="1" id="KW-0547">Nucleotide-binding</keyword>
<comment type="pathway">
    <text evidence="1">Bacterial outer membrane biogenesis; LPS core biosynthesis.</text>
</comment>
<dbReference type="GO" id="GO:0005524">
    <property type="term" value="F:ATP binding"/>
    <property type="evidence" value="ECO:0007669"/>
    <property type="project" value="UniProtKB-UniRule"/>
</dbReference>
<evidence type="ECO:0000256" key="2">
    <source>
        <dbReference type="PIRSR" id="PIRSR037318-50"/>
    </source>
</evidence>
<dbReference type="NCBIfam" id="NF011703">
    <property type="entry name" value="PRK15123.1"/>
    <property type="match status" value="1"/>
</dbReference>
<keyword evidence="1 3" id="KW-0418">Kinase</keyword>
<gene>
    <name evidence="3" type="primary">rfaP</name>
    <name evidence="3" type="ORF">E6Q51_05210</name>
</gene>